<comment type="caution">
    <text evidence="2">The sequence shown here is derived from an EMBL/GenBank/DDBJ whole genome shotgun (WGS) entry which is preliminary data.</text>
</comment>
<feature type="compositionally biased region" description="Basic and acidic residues" evidence="1">
    <location>
        <begin position="196"/>
        <end position="210"/>
    </location>
</feature>
<reference evidence="2" key="3">
    <citation type="submission" date="2023-05" db="EMBL/GenBank/DDBJ databases">
        <authorList>
            <person name="Smith C.H."/>
        </authorList>
    </citation>
    <scope>NUCLEOTIDE SEQUENCE</scope>
    <source>
        <strain evidence="2">CHS0354</strain>
        <tissue evidence="2">Mantle</tissue>
    </source>
</reference>
<feature type="compositionally biased region" description="Low complexity" evidence="1">
    <location>
        <begin position="212"/>
        <end position="223"/>
    </location>
</feature>
<organism evidence="2 3">
    <name type="scientific">Potamilus streckersoni</name>
    <dbReference type="NCBI Taxonomy" id="2493646"/>
    <lineage>
        <taxon>Eukaryota</taxon>
        <taxon>Metazoa</taxon>
        <taxon>Spiralia</taxon>
        <taxon>Lophotrochozoa</taxon>
        <taxon>Mollusca</taxon>
        <taxon>Bivalvia</taxon>
        <taxon>Autobranchia</taxon>
        <taxon>Heteroconchia</taxon>
        <taxon>Palaeoheterodonta</taxon>
        <taxon>Unionida</taxon>
        <taxon>Unionoidea</taxon>
        <taxon>Unionidae</taxon>
        <taxon>Ambleminae</taxon>
        <taxon>Lampsilini</taxon>
        <taxon>Potamilus</taxon>
    </lineage>
</organism>
<name>A0AAE0SYC2_9BIVA</name>
<feature type="compositionally biased region" description="Basic residues" evidence="1">
    <location>
        <begin position="149"/>
        <end position="160"/>
    </location>
</feature>
<gene>
    <name evidence="2" type="ORF">CHS0354_029960</name>
</gene>
<evidence type="ECO:0000313" key="2">
    <source>
        <dbReference type="EMBL" id="KAK3600191.1"/>
    </source>
</evidence>
<dbReference type="EMBL" id="JAEAOA010001787">
    <property type="protein sequence ID" value="KAK3600191.1"/>
    <property type="molecule type" value="Genomic_DNA"/>
</dbReference>
<dbReference type="PANTHER" id="PTHR19963">
    <property type="entry name" value="CCHC-TYPE DOMAIN-CONTAINING PROTEIN"/>
    <property type="match status" value="1"/>
</dbReference>
<dbReference type="Gene3D" id="4.10.60.10">
    <property type="entry name" value="Zinc finger, CCHC-type"/>
    <property type="match status" value="1"/>
</dbReference>
<sequence>MWNISNCVMEEMLTLITHWNEQQKALKIETSLHGSAQGVPSDILFDMRKTYMSLAIALAARFEPENRVDCGGVGNLSIPLTKLAQDIKHLVQLAYPTVPLQVREQLAIYYFIDSLNDSELEWSVFQPKSQTVVDVLQIGHECEAFRKGRHGRLKHKHGVRMQREVLNEEDSMSVEKEEKPDANSDILKKKFKTKRATGESKRNLKQKEQLENQSKNNGNSNKNKQNKNKQCAYCGKLGHWENKCFKYLDDKAISMSETRFLAEETDPASPYVRYKWPMNEVYHSQEDGSYIKVTIYNIGISVIHYVLLCYGQIRMADGGIVTPLRSAEFCIKIDAMSLTHQFIIVDIAPPLELGHDAVIDTTVN</sequence>
<dbReference type="SUPFAM" id="SSF57756">
    <property type="entry name" value="Retrovirus zinc finger-like domains"/>
    <property type="match status" value="1"/>
</dbReference>
<dbReference type="GO" id="GO:0008270">
    <property type="term" value="F:zinc ion binding"/>
    <property type="evidence" value="ECO:0007669"/>
    <property type="project" value="InterPro"/>
</dbReference>
<evidence type="ECO:0000256" key="1">
    <source>
        <dbReference type="SAM" id="MobiDB-lite"/>
    </source>
</evidence>
<dbReference type="InterPro" id="IPR036875">
    <property type="entry name" value="Znf_CCHC_sf"/>
</dbReference>
<protein>
    <recommendedName>
        <fullName evidence="4">CCHC-type domain-containing protein</fullName>
    </recommendedName>
</protein>
<evidence type="ECO:0000313" key="3">
    <source>
        <dbReference type="Proteomes" id="UP001195483"/>
    </source>
</evidence>
<proteinExistence type="predicted"/>
<feature type="compositionally biased region" description="Basic and acidic residues" evidence="1">
    <location>
        <begin position="173"/>
        <end position="188"/>
    </location>
</feature>
<accession>A0AAE0SYC2</accession>
<reference evidence="2" key="1">
    <citation type="journal article" date="2021" name="Genome Biol. Evol.">
        <title>A High-Quality Reference Genome for a Parasitic Bivalve with Doubly Uniparental Inheritance (Bivalvia: Unionida).</title>
        <authorList>
            <person name="Smith C.H."/>
        </authorList>
    </citation>
    <scope>NUCLEOTIDE SEQUENCE</scope>
    <source>
        <strain evidence="2">CHS0354</strain>
    </source>
</reference>
<dbReference type="Proteomes" id="UP001195483">
    <property type="component" value="Unassembled WGS sequence"/>
</dbReference>
<evidence type="ECO:0008006" key="4">
    <source>
        <dbReference type="Google" id="ProtNLM"/>
    </source>
</evidence>
<keyword evidence="3" id="KW-1185">Reference proteome</keyword>
<dbReference type="PANTHER" id="PTHR19963:SF30">
    <property type="entry name" value="ENDONUCLEASE_EXONUCLEASE_PHOSPHATASE DOMAIN-CONTAINING PROTEIN"/>
    <property type="match status" value="1"/>
</dbReference>
<dbReference type="GO" id="GO:0003676">
    <property type="term" value="F:nucleic acid binding"/>
    <property type="evidence" value="ECO:0007669"/>
    <property type="project" value="InterPro"/>
</dbReference>
<reference evidence="2" key="2">
    <citation type="journal article" date="2021" name="Genome Biol. Evol.">
        <title>Developing a high-quality reference genome for a parasitic bivalve with doubly uniparental inheritance (Bivalvia: Unionida).</title>
        <authorList>
            <person name="Smith C.H."/>
        </authorList>
    </citation>
    <scope>NUCLEOTIDE SEQUENCE</scope>
    <source>
        <strain evidence="2">CHS0354</strain>
        <tissue evidence="2">Mantle</tissue>
    </source>
</reference>
<feature type="region of interest" description="Disordered" evidence="1">
    <location>
        <begin position="149"/>
        <end position="226"/>
    </location>
</feature>
<dbReference type="AlphaFoldDB" id="A0AAE0SYC2"/>